<accession>A0A1R2B0J3</accession>
<protein>
    <recommendedName>
        <fullName evidence="3">G domain-containing protein</fullName>
    </recommendedName>
</protein>
<comment type="caution">
    <text evidence="1">The sequence shown here is derived from an EMBL/GenBank/DDBJ whole genome shotgun (WGS) entry which is preliminary data.</text>
</comment>
<keyword evidence="2" id="KW-1185">Reference proteome</keyword>
<gene>
    <name evidence="1" type="ORF">SteCoe_31737</name>
</gene>
<proteinExistence type="predicted"/>
<name>A0A1R2B0J3_9CILI</name>
<dbReference type="SUPFAM" id="SSF52540">
    <property type="entry name" value="P-loop containing nucleoside triphosphate hydrolases"/>
    <property type="match status" value="1"/>
</dbReference>
<evidence type="ECO:0008006" key="3">
    <source>
        <dbReference type="Google" id="ProtNLM"/>
    </source>
</evidence>
<sequence length="369" mass="42678">MDCKCFYNGCDEPPQFVCPLKSDCICPKHLGNHLIEAHSGQNCGFQAINEILSKAKMKQNYSENELFYQTNRNNAVNAGKVISKCISECVRNSIKNLYNLYSSNINQINSDRNIQLEFPILSNEQVNPQILNMIKDYFNSFNFTIPVTSLPIEIPVRQNTMKMIPVQKYPSSEACICLVVGQSGDGKTTFINLVANSFQKTKLDDIFVIADINSPHSFHPNFSRSSPQDVTNAYEFDCHEVNKKLIFVDTSRYKRPSLSTCVEYFEIYEKLDFVIFVKKQEDELNKIHDLRKEIKRKWGSETKLVVINGFLNGSPKVKDAKLKMFYCDYKILLWDKKRISKKLKANQKVWEHSKKIIEKLSYYINSNFS</sequence>
<evidence type="ECO:0000313" key="2">
    <source>
        <dbReference type="Proteomes" id="UP000187209"/>
    </source>
</evidence>
<evidence type="ECO:0000313" key="1">
    <source>
        <dbReference type="EMBL" id="OMJ70313.1"/>
    </source>
</evidence>
<dbReference type="AlphaFoldDB" id="A0A1R2B0J3"/>
<dbReference type="EMBL" id="MPUH01001100">
    <property type="protein sequence ID" value="OMJ70313.1"/>
    <property type="molecule type" value="Genomic_DNA"/>
</dbReference>
<dbReference type="CDD" id="cd00882">
    <property type="entry name" value="Ras_like_GTPase"/>
    <property type="match status" value="1"/>
</dbReference>
<organism evidence="1 2">
    <name type="scientific">Stentor coeruleus</name>
    <dbReference type="NCBI Taxonomy" id="5963"/>
    <lineage>
        <taxon>Eukaryota</taxon>
        <taxon>Sar</taxon>
        <taxon>Alveolata</taxon>
        <taxon>Ciliophora</taxon>
        <taxon>Postciliodesmatophora</taxon>
        <taxon>Heterotrichea</taxon>
        <taxon>Heterotrichida</taxon>
        <taxon>Stentoridae</taxon>
        <taxon>Stentor</taxon>
    </lineage>
</organism>
<reference evidence="1 2" key="1">
    <citation type="submission" date="2016-11" db="EMBL/GenBank/DDBJ databases">
        <title>The macronuclear genome of Stentor coeruleus: a giant cell with tiny introns.</title>
        <authorList>
            <person name="Slabodnick M."/>
            <person name="Ruby J.G."/>
            <person name="Reiff S.B."/>
            <person name="Swart E.C."/>
            <person name="Gosai S."/>
            <person name="Prabakaran S."/>
            <person name="Witkowska E."/>
            <person name="Larue G.E."/>
            <person name="Fisher S."/>
            <person name="Freeman R.M."/>
            <person name="Gunawardena J."/>
            <person name="Chu W."/>
            <person name="Stover N.A."/>
            <person name="Gregory B.D."/>
            <person name="Nowacki M."/>
            <person name="Derisi J."/>
            <person name="Roy S.W."/>
            <person name="Marshall W.F."/>
            <person name="Sood P."/>
        </authorList>
    </citation>
    <scope>NUCLEOTIDE SEQUENCE [LARGE SCALE GENOMIC DNA]</scope>
    <source>
        <strain evidence="1">WM001</strain>
    </source>
</reference>
<dbReference type="Proteomes" id="UP000187209">
    <property type="component" value="Unassembled WGS sequence"/>
</dbReference>
<dbReference type="InterPro" id="IPR027417">
    <property type="entry name" value="P-loop_NTPase"/>
</dbReference>
<dbReference type="Gene3D" id="3.40.50.300">
    <property type="entry name" value="P-loop containing nucleotide triphosphate hydrolases"/>
    <property type="match status" value="1"/>
</dbReference>